<protein>
    <recommendedName>
        <fullName evidence="3">Transcriptional regulator</fullName>
    </recommendedName>
</protein>
<dbReference type="Gene3D" id="3.40.1740.10">
    <property type="entry name" value="VC0467-like"/>
    <property type="match status" value="1"/>
</dbReference>
<accession>A0A068VRD8</accession>
<organism evidence="2">
    <name type="scientific">Propionibacterium freudenreichii subsp. freudenreichii</name>
    <dbReference type="NCBI Taxonomy" id="66712"/>
    <lineage>
        <taxon>Bacteria</taxon>
        <taxon>Bacillati</taxon>
        <taxon>Actinomycetota</taxon>
        <taxon>Actinomycetes</taxon>
        <taxon>Propionibacteriales</taxon>
        <taxon>Propionibacteriaceae</taxon>
        <taxon>Propionibacterium</taxon>
    </lineage>
</organism>
<reference evidence="2" key="1">
    <citation type="submission" date="2014-08" db="EMBL/GenBank/DDBJ databases">
        <authorList>
            <person name="Falentin Helene"/>
        </authorList>
    </citation>
    <scope>NUCLEOTIDE SEQUENCE</scope>
</reference>
<dbReference type="GO" id="GO:0005829">
    <property type="term" value="C:cytosol"/>
    <property type="evidence" value="ECO:0007669"/>
    <property type="project" value="TreeGrafter"/>
</dbReference>
<dbReference type="PANTHER" id="PTHR30327:SF1">
    <property type="entry name" value="UPF0301 PROTEIN YQGE"/>
    <property type="match status" value="1"/>
</dbReference>
<evidence type="ECO:0008006" key="3">
    <source>
        <dbReference type="Google" id="ProtNLM"/>
    </source>
</evidence>
<evidence type="ECO:0000313" key="2">
    <source>
        <dbReference type="EMBL" id="CEP26820.1"/>
    </source>
</evidence>
<sequence length="188" mass="19565">MNFSSSPHAGELLVSSEAAGGGFFDQAVIFLLDNDENGAIGVALNKPSTTPVAEVLPAWAGELNPPSVLFAGGPVAPNGAICLAKVMDSGEEPPGWRPVLGDVGLLHLDTPVEIAAGAYSDVRVFAGYSGWDPGQLSDELDRGVWLRAPARDEDVFGAQAEGLWRRVLRRVGGDAGLLSGYADKPALN</sequence>
<dbReference type="RefSeq" id="WP_013160872.1">
    <property type="nucleotide sequence ID" value="NZ_CP010341.1"/>
</dbReference>
<name>A0A068VRD8_PROFF</name>
<dbReference type="GeneID" id="61222349"/>
<dbReference type="PANTHER" id="PTHR30327">
    <property type="entry name" value="UNCHARACTERIZED PROTEIN YQGE"/>
    <property type="match status" value="1"/>
</dbReference>
<dbReference type="NCBIfam" id="NF001270">
    <property type="entry name" value="PRK00228.2-2"/>
    <property type="match status" value="1"/>
</dbReference>
<dbReference type="PATRIC" id="fig|66712.6.peg.1236"/>
<proteinExistence type="inferred from homology"/>
<dbReference type="Pfam" id="PF02622">
    <property type="entry name" value="DUF179"/>
    <property type="match status" value="1"/>
</dbReference>
<gene>
    <name evidence="2" type="ORF">PFCIRM138_10085</name>
</gene>
<dbReference type="InterPro" id="IPR003774">
    <property type="entry name" value="AlgH-like"/>
</dbReference>
<comment type="similarity">
    <text evidence="1">Belongs to the UPF0301 (AlgH) family.</text>
</comment>
<dbReference type="KEGG" id="pfre:RM25_1207"/>
<dbReference type="AlphaFoldDB" id="A0A068VRD8"/>
<dbReference type="SUPFAM" id="SSF143456">
    <property type="entry name" value="VC0467-like"/>
    <property type="match status" value="1"/>
</dbReference>
<evidence type="ECO:0000256" key="1">
    <source>
        <dbReference type="ARBA" id="ARBA00009600"/>
    </source>
</evidence>
<dbReference type="EMBL" id="LM676425">
    <property type="protein sequence ID" value="CEP26820.1"/>
    <property type="molecule type" value="Genomic_DNA"/>
</dbReference>